<dbReference type="InterPro" id="IPR000594">
    <property type="entry name" value="ThiF_NAD_FAD-bd"/>
</dbReference>
<dbReference type="PANTHER" id="PTHR10953:SF9">
    <property type="entry name" value="UBIQUITIN-LIKE MODIFIER-ACTIVATING ENZYME 5"/>
    <property type="match status" value="1"/>
</dbReference>
<evidence type="ECO:0000313" key="12">
    <source>
        <dbReference type="Proteomes" id="UP000694580"/>
    </source>
</evidence>
<dbReference type="PANTHER" id="PTHR10953">
    <property type="entry name" value="UBIQUITIN-ACTIVATING ENZYME E1"/>
    <property type="match status" value="1"/>
</dbReference>
<evidence type="ECO:0000256" key="6">
    <source>
        <dbReference type="ARBA" id="ARBA00022833"/>
    </source>
</evidence>
<evidence type="ECO:0000256" key="5">
    <source>
        <dbReference type="ARBA" id="ARBA00022786"/>
    </source>
</evidence>
<organism evidence="11 12">
    <name type="scientific">Denticeps clupeoides</name>
    <name type="common">denticle herring</name>
    <dbReference type="NCBI Taxonomy" id="299321"/>
    <lineage>
        <taxon>Eukaryota</taxon>
        <taxon>Metazoa</taxon>
        <taxon>Chordata</taxon>
        <taxon>Craniata</taxon>
        <taxon>Vertebrata</taxon>
        <taxon>Euteleostomi</taxon>
        <taxon>Actinopterygii</taxon>
        <taxon>Neopterygii</taxon>
        <taxon>Teleostei</taxon>
        <taxon>Clupei</taxon>
        <taxon>Clupeiformes</taxon>
        <taxon>Denticipitoidei</taxon>
        <taxon>Denticipitidae</taxon>
        <taxon>Denticeps</taxon>
    </lineage>
</organism>
<feature type="region of interest" description="Disordered" evidence="9">
    <location>
        <begin position="375"/>
        <end position="394"/>
    </location>
</feature>
<feature type="domain" description="THIF-type NAD/FAD binding fold" evidence="10">
    <location>
        <begin position="53"/>
        <end position="304"/>
    </location>
</feature>
<dbReference type="Gene3D" id="3.40.50.720">
    <property type="entry name" value="NAD(P)-binding Rossmann-like Domain"/>
    <property type="match status" value="1"/>
</dbReference>
<evidence type="ECO:0000256" key="9">
    <source>
        <dbReference type="SAM" id="MobiDB-lite"/>
    </source>
</evidence>
<dbReference type="PROSITE" id="PS00065">
    <property type="entry name" value="D_2_HYDROXYACID_DH_1"/>
    <property type="match status" value="1"/>
</dbReference>
<evidence type="ECO:0000313" key="11">
    <source>
        <dbReference type="Ensembl" id="ENSDCDP00010045217.1"/>
    </source>
</evidence>
<comment type="similarity">
    <text evidence="1">Belongs to the ubiquitin-activating E1 family. UBA5 subfamily.</text>
</comment>
<reference evidence="11" key="3">
    <citation type="submission" date="2025-09" db="UniProtKB">
        <authorList>
            <consortium name="Ensembl"/>
        </authorList>
    </citation>
    <scope>IDENTIFICATION</scope>
</reference>
<dbReference type="Ensembl" id="ENSDCDT00010055375.1">
    <property type="protein sequence ID" value="ENSDCDP00010045217.1"/>
    <property type="gene ID" value="ENSDCDG00010027883.1"/>
</dbReference>
<sequence>MSTAEELKLRVRELENELIKCRQKSGQDAESGRLCRRPRVEKMSAEVVDSNPYSRLMALKRMGIVDDYEKIRSFAVAVVGVGGVGSVTAEMLTRCGIGKLLLFDYDKVELANMNRLFFQPHQAGLSKVEAAEHTLRNINPDVVFETHNYNITTMDNFAHFMERISNGGLKEGHPVDLVLSCVDNFEARMAINTACNELSQIWMESGVSENAVSGHIQLIIPGETACFACAPPLVVAANIDEKTLKREGVCAASLPTTMGVVAGILVQNVLKYLLRFGTVSHYLGYNAMQDFFPTMSMKANPQCDDKFCRQQQEEYKKREADTPKQEVIKKEEEVVHEENEWGIELVSEITEEELLVASGPVPDLPEGITVAYTVPEKQDGPASSGATVEETDQSLEELMSQMRQISPRREISHYRKSPTIYPP</sequence>
<dbReference type="InterPro" id="IPR045886">
    <property type="entry name" value="ThiF/MoeB/HesA"/>
</dbReference>
<dbReference type="Proteomes" id="UP000694580">
    <property type="component" value="Chromosome 2"/>
</dbReference>
<keyword evidence="7" id="KW-0067">ATP-binding</keyword>
<dbReference type="GO" id="GO:0005829">
    <property type="term" value="C:cytosol"/>
    <property type="evidence" value="ECO:0007669"/>
    <property type="project" value="TreeGrafter"/>
</dbReference>
<evidence type="ECO:0000256" key="7">
    <source>
        <dbReference type="ARBA" id="ARBA00022840"/>
    </source>
</evidence>
<name>A0AAY4DI55_9TELE</name>
<evidence type="ECO:0000256" key="3">
    <source>
        <dbReference type="ARBA" id="ARBA00022723"/>
    </source>
</evidence>
<dbReference type="GeneTree" id="ENSGT00940000156177"/>
<gene>
    <name evidence="11" type="primary">UBA5</name>
</gene>
<dbReference type="GO" id="GO:0071566">
    <property type="term" value="F:UFM1 activating enzyme activity"/>
    <property type="evidence" value="ECO:0007669"/>
    <property type="project" value="TreeGrafter"/>
</dbReference>
<protein>
    <recommendedName>
        <fullName evidence="2">Ubiquitin-like modifier-activating enzyme 5</fullName>
    </recommendedName>
    <alternativeName>
        <fullName evidence="8">UFM1-activating enzyme</fullName>
    </alternativeName>
</protein>
<reference evidence="11 12" key="1">
    <citation type="submission" date="2020-06" db="EMBL/GenBank/DDBJ databases">
        <authorList>
            <consortium name="Wellcome Sanger Institute Data Sharing"/>
        </authorList>
    </citation>
    <scope>NUCLEOTIDE SEQUENCE [LARGE SCALE GENOMIC DNA]</scope>
</reference>
<evidence type="ECO:0000256" key="1">
    <source>
        <dbReference type="ARBA" id="ARBA00005339"/>
    </source>
</evidence>
<dbReference type="Pfam" id="PF00899">
    <property type="entry name" value="ThiF"/>
    <property type="match status" value="1"/>
</dbReference>
<proteinExistence type="inferred from homology"/>
<accession>A0AAY4DI55</accession>
<keyword evidence="6" id="KW-0862">Zinc</keyword>
<keyword evidence="12" id="KW-1185">Reference proteome</keyword>
<dbReference type="GO" id="GO:0005524">
    <property type="term" value="F:ATP binding"/>
    <property type="evidence" value="ECO:0007669"/>
    <property type="project" value="UniProtKB-KW"/>
</dbReference>
<keyword evidence="3" id="KW-0479">Metal-binding</keyword>
<keyword evidence="4" id="KW-0547">Nucleotide-binding</keyword>
<dbReference type="GO" id="GO:0046872">
    <property type="term" value="F:metal ion binding"/>
    <property type="evidence" value="ECO:0007669"/>
    <property type="project" value="UniProtKB-KW"/>
</dbReference>
<dbReference type="CDD" id="cd00757">
    <property type="entry name" value="ThiF_MoeB_HesA_family"/>
    <property type="match status" value="1"/>
</dbReference>
<evidence type="ECO:0000259" key="10">
    <source>
        <dbReference type="Pfam" id="PF00899"/>
    </source>
</evidence>
<dbReference type="InterPro" id="IPR035985">
    <property type="entry name" value="Ubiquitin-activating_enz"/>
</dbReference>
<dbReference type="SUPFAM" id="SSF69572">
    <property type="entry name" value="Activating enzymes of the ubiquitin-like proteins"/>
    <property type="match status" value="1"/>
</dbReference>
<feature type="region of interest" description="Disordered" evidence="9">
    <location>
        <begin position="402"/>
        <end position="423"/>
    </location>
</feature>
<evidence type="ECO:0000256" key="2">
    <source>
        <dbReference type="ARBA" id="ARBA00016279"/>
    </source>
</evidence>
<reference evidence="11" key="2">
    <citation type="submission" date="2025-08" db="UniProtKB">
        <authorList>
            <consortium name="Ensembl"/>
        </authorList>
    </citation>
    <scope>IDENTIFICATION</scope>
</reference>
<dbReference type="InterPro" id="IPR029752">
    <property type="entry name" value="D-isomer_DH_CS1"/>
</dbReference>
<keyword evidence="5" id="KW-0833">Ubl conjugation pathway</keyword>
<evidence type="ECO:0000256" key="4">
    <source>
        <dbReference type="ARBA" id="ARBA00022741"/>
    </source>
</evidence>
<dbReference type="GO" id="GO:0071569">
    <property type="term" value="P:protein ufmylation"/>
    <property type="evidence" value="ECO:0007669"/>
    <property type="project" value="TreeGrafter"/>
</dbReference>
<dbReference type="FunFam" id="3.40.50.720:FF:000066">
    <property type="entry name" value="Putative ubiquitin-like modifier-activating enzyme 5"/>
    <property type="match status" value="1"/>
</dbReference>
<dbReference type="AlphaFoldDB" id="A0AAY4DI55"/>
<evidence type="ECO:0000256" key="8">
    <source>
        <dbReference type="ARBA" id="ARBA00030506"/>
    </source>
</evidence>